<dbReference type="SMR" id="A2DR62"/>
<proteinExistence type="predicted"/>
<feature type="signal peptide" evidence="3">
    <location>
        <begin position="1"/>
        <end position="20"/>
    </location>
</feature>
<keyword evidence="3" id="KW-0732">Signal</keyword>
<evidence type="ECO:0000313" key="5">
    <source>
        <dbReference type="Proteomes" id="UP000001542"/>
    </source>
</evidence>
<evidence type="ECO:0000256" key="2">
    <source>
        <dbReference type="SAM" id="Phobius"/>
    </source>
</evidence>
<dbReference type="KEGG" id="tva:4775176"/>
<keyword evidence="5" id="KW-1185">Reference proteome</keyword>
<dbReference type="Proteomes" id="UP000001542">
    <property type="component" value="Unassembled WGS sequence"/>
</dbReference>
<gene>
    <name evidence="4" type="ORF">TVAG_303800</name>
</gene>
<name>A2DR62_TRIV3</name>
<keyword evidence="2" id="KW-1133">Transmembrane helix</keyword>
<feature type="region of interest" description="Disordered" evidence="1">
    <location>
        <begin position="300"/>
        <end position="343"/>
    </location>
</feature>
<organism evidence="4 5">
    <name type="scientific">Trichomonas vaginalis (strain ATCC PRA-98 / G3)</name>
    <dbReference type="NCBI Taxonomy" id="412133"/>
    <lineage>
        <taxon>Eukaryota</taxon>
        <taxon>Metamonada</taxon>
        <taxon>Parabasalia</taxon>
        <taxon>Trichomonadida</taxon>
        <taxon>Trichomonadidae</taxon>
        <taxon>Trichomonas</taxon>
    </lineage>
</organism>
<reference evidence="4" key="1">
    <citation type="submission" date="2006-10" db="EMBL/GenBank/DDBJ databases">
        <authorList>
            <person name="Amadeo P."/>
            <person name="Zhao Q."/>
            <person name="Wortman J."/>
            <person name="Fraser-Liggett C."/>
            <person name="Carlton J."/>
        </authorList>
    </citation>
    <scope>NUCLEOTIDE SEQUENCE</scope>
    <source>
        <strain evidence="4">G3</strain>
    </source>
</reference>
<dbReference type="RefSeq" id="XP_001329384.1">
    <property type="nucleotide sequence ID" value="XM_001329349.1"/>
</dbReference>
<dbReference type="InParanoid" id="A2DR62"/>
<protein>
    <submittedName>
        <fullName evidence="4">Uncharacterized protein</fullName>
    </submittedName>
</protein>
<feature type="chain" id="PRO_5002643241" evidence="3">
    <location>
        <begin position="21"/>
        <end position="459"/>
    </location>
</feature>
<evidence type="ECO:0000313" key="4">
    <source>
        <dbReference type="EMBL" id="EAY17161.1"/>
    </source>
</evidence>
<dbReference type="PANTHER" id="PTHR46155:SF1">
    <property type="entry name" value="BIFUNCTIONAL INHIBITOR_LIPID-TRANSFER PROTEIN_SEED STORAGE 2S ALBUMIN SUPERFAMILY PROTEIN"/>
    <property type="match status" value="1"/>
</dbReference>
<keyword evidence="2" id="KW-0472">Membrane</keyword>
<dbReference type="VEuPathDB" id="TrichDB:TVAG_303800"/>
<dbReference type="OrthoDB" id="8854879at2759"/>
<feature type="compositionally biased region" description="Low complexity" evidence="1">
    <location>
        <begin position="307"/>
        <end position="327"/>
    </location>
</feature>
<dbReference type="AlphaFoldDB" id="A2DR62"/>
<keyword evidence="2" id="KW-0812">Transmembrane</keyword>
<dbReference type="PANTHER" id="PTHR46155">
    <property type="entry name" value="BIFUNCTIONAL INHIBITOR/LIPID-TRANSFER PROTEIN/SEED STORAGE 2S ALBUMIN SUPERFAMILY PROTEIN"/>
    <property type="match status" value="1"/>
</dbReference>
<accession>A2DR62</accession>
<sequence length="459" mass="50987">MLFLIPLSACISTVTSPGDGTVFQSTCGPGTECLFKSSLQENSRSYLVIYDLQPGDQIKYNYGWTTDPNNWDDNSFTLADESELKKVFVASNQNQVISILVRPKTSRQIFARAGFTYDMVCSGDTYFSIKDYFDLDEVLAASGKPRSTTFCLYFVHKHAETTITNTLSNGEISYASGYSIQQINRGASKSLTVDAQVLRMKLAVRNSPENLHFDFTNIQGGGDYQSFGQRSLVPAQTPFGTPIITVHQTPHSTFHSTPHSTAAYTPVITPFSTMHSTPHFTAKYTPFSTAHSTPFKTMFRTNDKTPFRTFSSTPSSDSSSSDIESPSTPTPIPEQTPDPEVPEQTLEMTPQETWDGQYEDEPNVIIRGDDVPEIHETHPPIQTEFIKTQVPKKTTFVNVSVGTILIIIVVILTIVNIVRSYRALRTAHYLSDDISDEDLTSDFLASYETDDSGDGFHVN</sequence>
<evidence type="ECO:0000256" key="1">
    <source>
        <dbReference type="SAM" id="MobiDB-lite"/>
    </source>
</evidence>
<dbReference type="VEuPathDB" id="TrichDB:TVAGG3_0695550"/>
<evidence type="ECO:0000256" key="3">
    <source>
        <dbReference type="SAM" id="SignalP"/>
    </source>
</evidence>
<reference evidence="4" key="2">
    <citation type="journal article" date="2007" name="Science">
        <title>Draft genome sequence of the sexually transmitted pathogen Trichomonas vaginalis.</title>
        <authorList>
            <person name="Carlton J.M."/>
            <person name="Hirt R.P."/>
            <person name="Silva J.C."/>
            <person name="Delcher A.L."/>
            <person name="Schatz M."/>
            <person name="Zhao Q."/>
            <person name="Wortman J.R."/>
            <person name="Bidwell S.L."/>
            <person name="Alsmark U.C.M."/>
            <person name="Besteiro S."/>
            <person name="Sicheritz-Ponten T."/>
            <person name="Noel C.J."/>
            <person name="Dacks J.B."/>
            <person name="Foster P.G."/>
            <person name="Simillion C."/>
            <person name="Van de Peer Y."/>
            <person name="Miranda-Saavedra D."/>
            <person name="Barton G.J."/>
            <person name="Westrop G.D."/>
            <person name="Mueller S."/>
            <person name="Dessi D."/>
            <person name="Fiori P.L."/>
            <person name="Ren Q."/>
            <person name="Paulsen I."/>
            <person name="Zhang H."/>
            <person name="Bastida-Corcuera F.D."/>
            <person name="Simoes-Barbosa A."/>
            <person name="Brown M.T."/>
            <person name="Hayes R.D."/>
            <person name="Mukherjee M."/>
            <person name="Okumura C.Y."/>
            <person name="Schneider R."/>
            <person name="Smith A.J."/>
            <person name="Vanacova S."/>
            <person name="Villalvazo M."/>
            <person name="Haas B.J."/>
            <person name="Pertea M."/>
            <person name="Feldblyum T.V."/>
            <person name="Utterback T.R."/>
            <person name="Shu C.L."/>
            <person name="Osoegawa K."/>
            <person name="de Jong P.J."/>
            <person name="Hrdy I."/>
            <person name="Horvathova L."/>
            <person name="Zubacova Z."/>
            <person name="Dolezal P."/>
            <person name="Malik S.B."/>
            <person name="Logsdon J.M. Jr."/>
            <person name="Henze K."/>
            <person name="Gupta A."/>
            <person name="Wang C.C."/>
            <person name="Dunne R.L."/>
            <person name="Upcroft J.A."/>
            <person name="Upcroft P."/>
            <person name="White O."/>
            <person name="Salzberg S.L."/>
            <person name="Tang P."/>
            <person name="Chiu C.-H."/>
            <person name="Lee Y.-S."/>
            <person name="Embley T.M."/>
            <person name="Coombs G.H."/>
            <person name="Mottram J.C."/>
            <person name="Tachezy J."/>
            <person name="Fraser-Liggett C.M."/>
            <person name="Johnson P.J."/>
        </authorList>
    </citation>
    <scope>NUCLEOTIDE SEQUENCE [LARGE SCALE GENOMIC DNA]</scope>
    <source>
        <strain evidence="4">G3</strain>
    </source>
</reference>
<dbReference type="EMBL" id="DS113234">
    <property type="protein sequence ID" value="EAY17161.1"/>
    <property type="molecule type" value="Genomic_DNA"/>
</dbReference>
<feature type="transmembrane region" description="Helical" evidence="2">
    <location>
        <begin position="396"/>
        <end position="418"/>
    </location>
</feature>